<protein>
    <submittedName>
        <fullName evidence="7">Sushi domain-containing protein</fullName>
    </submittedName>
</protein>
<evidence type="ECO:0000313" key="7">
    <source>
        <dbReference type="WBParaSite" id="HPBE_0000102401-mRNA-1"/>
    </source>
</evidence>
<dbReference type="SUPFAM" id="SSF57535">
    <property type="entry name" value="Complement control module/SCR domain"/>
    <property type="match status" value="1"/>
</dbReference>
<proteinExistence type="predicted"/>
<keyword evidence="2" id="KW-0768">Sushi</keyword>
<dbReference type="Proteomes" id="UP000050761">
    <property type="component" value="Unassembled WGS sequence"/>
</dbReference>
<dbReference type="Gene3D" id="2.10.70.10">
    <property type="entry name" value="Complement Module, domain 1"/>
    <property type="match status" value="1"/>
</dbReference>
<dbReference type="InterPro" id="IPR000436">
    <property type="entry name" value="Sushi_SCR_CCP_dom"/>
</dbReference>
<reference evidence="5 6" key="1">
    <citation type="submission" date="2018-11" db="EMBL/GenBank/DDBJ databases">
        <authorList>
            <consortium name="Pathogen Informatics"/>
        </authorList>
    </citation>
    <scope>NUCLEOTIDE SEQUENCE [LARGE SCALE GENOMIC DNA]</scope>
</reference>
<evidence type="ECO:0000313" key="5">
    <source>
        <dbReference type="EMBL" id="VDO19407.1"/>
    </source>
</evidence>
<keyword evidence="6" id="KW-1185">Reference proteome</keyword>
<dbReference type="EMBL" id="UZAH01000968">
    <property type="protein sequence ID" value="VDO19407.1"/>
    <property type="molecule type" value="Genomic_DNA"/>
</dbReference>
<dbReference type="PROSITE" id="PS50923">
    <property type="entry name" value="SUSHI"/>
    <property type="match status" value="1"/>
</dbReference>
<keyword evidence="3" id="KW-0732">Signal</keyword>
<sequence>MFAAVLCVSFLVSVAADGSCVKLTPGYHTTLRYDRDPLTDGTYPTSTKVVASCNDGLDIIYGSTEATCNNGSWDAQLGRCPYHCSLYDLVKVKNFTDHKGYYPVPYPKVDLKNDWRRHGTGAYAYCAFYHQFRGYEYMIHYLECKDGGWQPWSTKWPSCKKL</sequence>
<accession>A0A3P7UAS9</accession>
<gene>
    <name evidence="5" type="ORF">HPBE_LOCUS1025</name>
</gene>
<dbReference type="SMART" id="SM00032">
    <property type="entry name" value="CCP"/>
    <property type="match status" value="1"/>
</dbReference>
<evidence type="ECO:0000256" key="2">
    <source>
        <dbReference type="PROSITE-ProRule" id="PRU00302"/>
    </source>
</evidence>
<dbReference type="InterPro" id="IPR035976">
    <property type="entry name" value="Sushi/SCR/CCP_sf"/>
</dbReference>
<feature type="signal peptide" evidence="3">
    <location>
        <begin position="1"/>
        <end position="16"/>
    </location>
</feature>
<feature type="disulfide bond" evidence="2">
    <location>
        <begin position="53"/>
        <end position="80"/>
    </location>
</feature>
<comment type="caution">
    <text evidence="2">Lacks conserved residue(s) required for the propagation of feature annotation.</text>
</comment>
<feature type="chain" id="PRO_5044551242" evidence="3">
    <location>
        <begin position="17"/>
        <end position="162"/>
    </location>
</feature>
<name>A0A183F4D2_HELPZ</name>
<evidence type="ECO:0000256" key="3">
    <source>
        <dbReference type="SAM" id="SignalP"/>
    </source>
</evidence>
<dbReference type="AlphaFoldDB" id="A0A183F4D2"/>
<keyword evidence="1 2" id="KW-1015">Disulfide bond</keyword>
<evidence type="ECO:0000313" key="6">
    <source>
        <dbReference type="Proteomes" id="UP000050761"/>
    </source>
</evidence>
<feature type="domain" description="Sushi" evidence="4">
    <location>
        <begin position="18"/>
        <end position="82"/>
    </location>
</feature>
<evidence type="ECO:0000259" key="4">
    <source>
        <dbReference type="PROSITE" id="PS50923"/>
    </source>
</evidence>
<reference evidence="7" key="2">
    <citation type="submission" date="2019-09" db="UniProtKB">
        <authorList>
            <consortium name="WormBaseParasite"/>
        </authorList>
    </citation>
    <scope>IDENTIFICATION</scope>
</reference>
<organism evidence="6 7">
    <name type="scientific">Heligmosomoides polygyrus</name>
    <name type="common">Parasitic roundworm</name>
    <dbReference type="NCBI Taxonomy" id="6339"/>
    <lineage>
        <taxon>Eukaryota</taxon>
        <taxon>Metazoa</taxon>
        <taxon>Ecdysozoa</taxon>
        <taxon>Nematoda</taxon>
        <taxon>Chromadorea</taxon>
        <taxon>Rhabditida</taxon>
        <taxon>Rhabditina</taxon>
        <taxon>Rhabditomorpha</taxon>
        <taxon>Strongyloidea</taxon>
        <taxon>Heligmosomidae</taxon>
        <taxon>Heligmosomoides</taxon>
    </lineage>
</organism>
<dbReference type="WBParaSite" id="HPBE_0000102401-mRNA-1">
    <property type="protein sequence ID" value="HPBE_0000102401-mRNA-1"/>
    <property type="gene ID" value="HPBE_0000102401"/>
</dbReference>
<accession>A0A183F4D2</accession>
<evidence type="ECO:0000256" key="1">
    <source>
        <dbReference type="ARBA" id="ARBA00023157"/>
    </source>
</evidence>